<dbReference type="GO" id="GO:0005886">
    <property type="term" value="C:plasma membrane"/>
    <property type="evidence" value="ECO:0007669"/>
    <property type="project" value="UniProtKB-SubCell"/>
</dbReference>
<evidence type="ECO:0000256" key="5">
    <source>
        <dbReference type="ARBA" id="ARBA00023136"/>
    </source>
</evidence>
<organism evidence="8 9">
    <name type="scientific">Murimonas intestini</name>
    <dbReference type="NCBI Taxonomy" id="1337051"/>
    <lineage>
        <taxon>Bacteria</taxon>
        <taxon>Bacillati</taxon>
        <taxon>Bacillota</taxon>
        <taxon>Clostridia</taxon>
        <taxon>Lachnospirales</taxon>
        <taxon>Lachnospiraceae</taxon>
        <taxon>Murimonas</taxon>
    </lineage>
</organism>
<keyword evidence="9" id="KW-1185">Reference proteome</keyword>
<comment type="caution">
    <text evidence="8">The sequence shown here is derived from an EMBL/GenBank/DDBJ whole genome shotgun (WGS) entry which is preliminary data.</text>
</comment>
<reference evidence="8 9" key="1">
    <citation type="submission" date="2018-05" db="EMBL/GenBank/DDBJ databases">
        <authorList>
            <person name="Goeker M."/>
            <person name="Huntemann M."/>
            <person name="Clum A."/>
            <person name="Pillay M."/>
            <person name="Palaniappan K."/>
            <person name="Varghese N."/>
            <person name="Mikhailova N."/>
            <person name="Stamatis D."/>
            <person name="Reddy T."/>
            <person name="Daum C."/>
            <person name="Shapiro N."/>
            <person name="Ivanova N."/>
            <person name="Kyrpides N."/>
            <person name="Woyke T."/>
        </authorList>
    </citation>
    <scope>NUCLEOTIDE SEQUENCE [LARGE SCALE GENOMIC DNA]</scope>
    <source>
        <strain evidence="8 9">DSM 26524</strain>
    </source>
</reference>
<proteinExistence type="predicted"/>
<name>A0AB73TAN6_9FIRM</name>
<evidence type="ECO:0000256" key="3">
    <source>
        <dbReference type="ARBA" id="ARBA00022692"/>
    </source>
</evidence>
<dbReference type="InterPro" id="IPR026022">
    <property type="entry name" value="PhoU_dom"/>
</dbReference>
<dbReference type="InterPro" id="IPR003841">
    <property type="entry name" value="Na/Pi_transpt"/>
</dbReference>
<keyword evidence="4 6" id="KW-1133">Transmembrane helix</keyword>
<dbReference type="InterPro" id="IPR004633">
    <property type="entry name" value="NaPi_cotrn-rel/YqeW-like"/>
</dbReference>
<feature type="transmembrane region" description="Helical" evidence="6">
    <location>
        <begin position="289"/>
        <end position="312"/>
    </location>
</feature>
<dbReference type="Pfam" id="PF01895">
    <property type="entry name" value="PhoU"/>
    <property type="match status" value="2"/>
</dbReference>
<dbReference type="Gene3D" id="1.20.58.220">
    <property type="entry name" value="Phosphate transport system protein phou homolog 2, domain 2"/>
    <property type="match status" value="1"/>
</dbReference>
<evidence type="ECO:0000256" key="4">
    <source>
        <dbReference type="ARBA" id="ARBA00022989"/>
    </source>
</evidence>
<evidence type="ECO:0000313" key="9">
    <source>
        <dbReference type="Proteomes" id="UP000245412"/>
    </source>
</evidence>
<feature type="transmembrane region" description="Helical" evidence="6">
    <location>
        <begin position="117"/>
        <end position="137"/>
    </location>
</feature>
<dbReference type="GO" id="GO:0005436">
    <property type="term" value="F:sodium:phosphate symporter activity"/>
    <property type="evidence" value="ECO:0007669"/>
    <property type="project" value="InterPro"/>
</dbReference>
<dbReference type="RefSeq" id="WP_109624742.1">
    <property type="nucleotide sequence ID" value="NZ_CABJAT010000001.1"/>
</dbReference>
<gene>
    <name evidence="8" type="ORF">C7383_101733</name>
</gene>
<dbReference type="NCBIfam" id="NF037997">
    <property type="entry name" value="Na_Pi_symport"/>
    <property type="match status" value="1"/>
</dbReference>
<feature type="transmembrane region" description="Helical" evidence="6">
    <location>
        <begin position="50"/>
        <end position="77"/>
    </location>
</feature>
<keyword evidence="3 6" id="KW-0812">Transmembrane</keyword>
<keyword evidence="2" id="KW-1003">Cell membrane</keyword>
<dbReference type="Proteomes" id="UP000245412">
    <property type="component" value="Unassembled WGS sequence"/>
</dbReference>
<dbReference type="InterPro" id="IPR038078">
    <property type="entry name" value="PhoU-like_sf"/>
</dbReference>
<evidence type="ECO:0000313" key="8">
    <source>
        <dbReference type="EMBL" id="PWJ79352.1"/>
    </source>
</evidence>
<accession>A0AB73TAN6</accession>
<feature type="domain" description="PhoU" evidence="7">
    <location>
        <begin position="469"/>
        <end position="553"/>
    </location>
</feature>
<feature type="transmembrane region" description="Helical" evidence="6">
    <location>
        <begin position="144"/>
        <end position="162"/>
    </location>
</feature>
<dbReference type="GO" id="GO:0044341">
    <property type="term" value="P:sodium-dependent phosphate transport"/>
    <property type="evidence" value="ECO:0007669"/>
    <property type="project" value="InterPro"/>
</dbReference>
<feature type="transmembrane region" description="Helical" evidence="6">
    <location>
        <begin position="9"/>
        <end position="30"/>
    </location>
</feature>
<feature type="transmembrane region" description="Helical" evidence="6">
    <location>
        <begin position="255"/>
        <end position="277"/>
    </location>
</feature>
<evidence type="ECO:0000256" key="2">
    <source>
        <dbReference type="ARBA" id="ARBA00022475"/>
    </source>
</evidence>
<dbReference type="NCBIfam" id="TIGR00704">
    <property type="entry name" value="NaPi_cotrn_rel"/>
    <property type="match status" value="1"/>
</dbReference>
<evidence type="ECO:0000259" key="7">
    <source>
        <dbReference type="Pfam" id="PF01895"/>
    </source>
</evidence>
<sequence length="558" mass="60641">MSINDIENLFLFIGGLGMFLFGMHSMSDGIQKSTGSKMRELLGILTNNRFMAVIVGALITAIIQSSGATTVMVVGFVNAGIMTLGQAIGVIMGANIGTCITSWIVSLGQLGDTFKAVSPSLYAPLLVGVGAFFIMFAKKAKKKTAGEIIIGLGLLFIGLDFMKNSAADYTELPIFTNAFALFGSNPFLGIAIGALVTGIMQSSSASVGILQTLAATGGVVTTASAVYISLGSNIGSCFTALLSSLGAPRNAKRAAVMHLSFNVIGAVIFGIAMYFLFRLRPTFADGSIGSVGISIFHTIFNIICTILIFPFADKLVSLSGVFVKSHDDDSVSSEDEEVVTLRHLDDRILETPSFAVENAILEVVHMGRTTHENLQRAFNAVLNYDQQAVDKVYETEKTINSMEKMITEYLVKISNLSLNEDQHNIINDLFYSVSDIERVGDHTENIAELIDRNRAGGEIVFSDDAREELKEIMDLVDNSFSYAMSAREKESIDDANQVVKYEDMVDNMEEELRETHIERLSKQLCKPTNGVVFLDIISNLERISDHAYNLAGYVMSEQ</sequence>
<feature type="transmembrane region" description="Helical" evidence="6">
    <location>
        <begin position="174"/>
        <end position="200"/>
    </location>
</feature>
<dbReference type="AlphaFoldDB" id="A0AB73TAN6"/>
<feature type="transmembrane region" description="Helical" evidence="6">
    <location>
        <begin position="212"/>
        <end position="235"/>
    </location>
</feature>
<dbReference type="PANTHER" id="PTHR10010">
    <property type="entry name" value="SOLUTE CARRIER FAMILY 34 SODIUM PHOSPHATE , MEMBER 2-RELATED"/>
    <property type="match status" value="1"/>
</dbReference>
<dbReference type="Pfam" id="PF02690">
    <property type="entry name" value="Na_Pi_cotrans"/>
    <property type="match status" value="2"/>
</dbReference>
<evidence type="ECO:0000256" key="1">
    <source>
        <dbReference type="ARBA" id="ARBA00004651"/>
    </source>
</evidence>
<dbReference type="EMBL" id="QGGY01000001">
    <property type="protein sequence ID" value="PWJ79352.1"/>
    <property type="molecule type" value="Genomic_DNA"/>
</dbReference>
<feature type="domain" description="PhoU" evidence="7">
    <location>
        <begin position="364"/>
        <end position="450"/>
    </location>
</feature>
<dbReference type="PANTHER" id="PTHR10010:SF46">
    <property type="entry name" value="SODIUM-DEPENDENT PHOSPHATE TRANSPORT PROTEIN 2B"/>
    <property type="match status" value="1"/>
</dbReference>
<feature type="transmembrane region" description="Helical" evidence="6">
    <location>
        <begin position="84"/>
        <end position="105"/>
    </location>
</feature>
<keyword evidence="5 6" id="KW-0472">Membrane</keyword>
<dbReference type="SUPFAM" id="SSF109755">
    <property type="entry name" value="PhoU-like"/>
    <property type="match status" value="1"/>
</dbReference>
<comment type="subcellular location">
    <subcellularLocation>
        <location evidence="1">Cell membrane</location>
        <topology evidence="1">Multi-pass membrane protein</topology>
    </subcellularLocation>
</comment>
<protein>
    <submittedName>
        <fullName evidence="8">Phosphate:Na+ symporter</fullName>
    </submittedName>
</protein>
<evidence type="ECO:0000256" key="6">
    <source>
        <dbReference type="SAM" id="Phobius"/>
    </source>
</evidence>